<dbReference type="Pfam" id="PF22212">
    <property type="entry name" value="CPV_RdRP_pol_dom"/>
    <property type="match status" value="1"/>
</dbReference>
<feature type="non-terminal residue" evidence="1">
    <location>
        <position position="485"/>
    </location>
</feature>
<keyword evidence="1" id="KW-0548">Nucleotidyltransferase</keyword>
<protein>
    <submittedName>
        <fullName evidence="1">RNA-dependent RNA polymerase</fullName>
    </submittedName>
</protein>
<proteinExistence type="predicted"/>
<feature type="non-terminal residue" evidence="1">
    <location>
        <position position="1"/>
    </location>
</feature>
<sequence>GMDMLGRPIKTGGRKQLRKRDRAIAVVTTPYQVVFAVMQAAAKVLALFTDTIDTGKSTGTIADYLRLMIATGDDNFMVNSIDIAGYDTSTARVLGDAFTSEVVKELRGVKDSFFFMKPGLTKVHNTKTGRQTMVETSAVEELLNVARTVPMHLVGTGNESAIELERLTSDQILSGQINTTSTANGIVGVVGLAAENYFRVNDVRFTVRSAGDDKSVVMTADRDSAIAAKYSTEVYGWFTKMYDKLGYELTNLTAYNYGIFLQNVALNGCAMTTAYRMSILVERPSLGYHTAWEEIIGILKEMFGRYPLRSRMVLFARMLFNIGMIVPLGASDSEIEADWLVRKDPLSKRSYMVIPPVAMSMSMYGPLPLPTMDDCEGDFVPYISTNILGGDTDYVVMNRYVIRKKERSEFLRIIRATLTRNDDLTFDLYEEVKKLKIDDYWQFFDEDYFKRKGFLHAYYLKNVLDQEQILALRTEMDPSFEELQT</sequence>
<evidence type="ECO:0000313" key="1">
    <source>
        <dbReference type="EMBL" id="AKM16624.1"/>
    </source>
</evidence>
<name>A0A0K0NP79_9REOV</name>
<organism evidence="1">
    <name type="scientific">Cherax quadricarinatus reovirus</name>
    <dbReference type="NCBI Taxonomy" id="1662314"/>
    <lineage>
        <taxon>Viruses</taxon>
        <taxon>Riboviria</taxon>
        <taxon>Orthornavirae</taxon>
        <taxon>Duplornaviricota</taxon>
        <taxon>Resentoviricetes</taxon>
        <taxon>Reovirales</taxon>
    </lineage>
</organism>
<dbReference type="EMBL" id="KM405245">
    <property type="protein sequence ID" value="AKM16624.1"/>
    <property type="molecule type" value="Genomic_RNA"/>
</dbReference>
<reference evidence="1" key="1">
    <citation type="submission" date="2014-08" db="EMBL/GenBank/DDBJ databases">
        <title>DNA barcoding of Bradysia (Diptera: Sciaridae) for detection of the immature stages on agricultural crops.</title>
        <authorList>
            <person name="Shin S."/>
            <person name="Jung S."/>
            <person name="Heller K."/>
            <person name="Menzel F."/>
            <person name="Hong T.-K."/>
            <person name="Lee H."/>
            <person name="Lee S."/>
        </authorList>
    </citation>
    <scope>NUCLEOTIDE SEQUENCE</scope>
    <source>
        <strain evidence="1">WH-2012</strain>
    </source>
</reference>
<keyword evidence="1" id="KW-0808">Transferase</keyword>
<dbReference type="GO" id="GO:0003968">
    <property type="term" value="F:RNA-directed RNA polymerase activity"/>
    <property type="evidence" value="ECO:0007669"/>
    <property type="project" value="UniProtKB-KW"/>
</dbReference>
<accession>A0A0K0NP79</accession>
<keyword evidence="1" id="KW-0696">RNA-directed RNA polymerase</keyword>
<dbReference type="Gene3D" id="3.90.1850.10">
    <property type="entry name" value="RNA-directed RNA polymerase lambda-3"/>
    <property type="match status" value="1"/>
</dbReference>